<name>A0AAN6W1P6_9PEZI</name>
<sequence length="163" mass="18268">MSMCFQRDQNGGFCCFSLPVLIHSSCNVFIIILWPVTGSSGVLDHLDTDGKRLSAACYIMLLACHPRTRLVSSRMSFRRGKGGFLPAFHRREEWSGEQIGGGLGVHAWCCVISFGCSFFFTGFFLDDGGTLWFGYSQTHDLMRFEETRGNGIGQRMECQNRKG</sequence>
<feature type="transmembrane region" description="Helical" evidence="1">
    <location>
        <begin position="12"/>
        <end position="33"/>
    </location>
</feature>
<dbReference type="Proteomes" id="UP001302321">
    <property type="component" value="Unassembled WGS sequence"/>
</dbReference>
<dbReference type="EMBL" id="MU866403">
    <property type="protein sequence ID" value="KAK4172662.1"/>
    <property type="molecule type" value="Genomic_DNA"/>
</dbReference>
<comment type="caution">
    <text evidence="2">The sequence shown here is derived from an EMBL/GenBank/DDBJ whole genome shotgun (WGS) entry which is preliminary data.</text>
</comment>
<keyword evidence="1" id="KW-0472">Membrane</keyword>
<keyword evidence="1" id="KW-1133">Transmembrane helix</keyword>
<proteinExistence type="predicted"/>
<protein>
    <submittedName>
        <fullName evidence="2">Uncharacterized protein</fullName>
    </submittedName>
</protein>
<keyword evidence="3" id="KW-1185">Reference proteome</keyword>
<gene>
    <name evidence="2" type="ORF">QBC36DRAFT_70793</name>
</gene>
<reference evidence="2" key="2">
    <citation type="submission" date="2023-05" db="EMBL/GenBank/DDBJ databases">
        <authorList>
            <consortium name="Lawrence Berkeley National Laboratory"/>
            <person name="Steindorff A."/>
            <person name="Hensen N."/>
            <person name="Bonometti L."/>
            <person name="Westerberg I."/>
            <person name="Brannstrom I.O."/>
            <person name="Guillou S."/>
            <person name="Cros-Aarteil S."/>
            <person name="Calhoun S."/>
            <person name="Haridas S."/>
            <person name="Kuo A."/>
            <person name="Mondo S."/>
            <person name="Pangilinan J."/>
            <person name="Riley R."/>
            <person name="Labutti K."/>
            <person name="Andreopoulos B."/>
            <person name="Lipzen A."/>
            <person name="Chen C."/>
            <person name="Yanf M."/>
            <person name="Daum C."/>
            <person name="Ng V."/>
            <person name="Clum A."/>
            <person name="Ohm R."/>
            <person name="Martin F."/>
            <person name="Silar P."/>
            <person name="Natvig D."/>
            <person name="Lalanne C."/>
            <person name="Gautier V."/>
            <person name="Ament-Velasquez S.L."/>
            <person name="Kruys A."/>
            <person name="Hutchinson M.I."/>
            <person name="Powell A.J."/>
            <person name="Barry K."/>
            <person name="Miller A.N."/>
            <person name="Grigoriev I.V."/>
            <person name="Debuchy R."/>
            <person name="Gladieux P."/>
            <person name="Thoren M.H."/>
            <person name="Johannesson H."/>
        </authorList>
    </citation>
    <scope>NUCLEOTIDE SEQUENCE</scope>
    <source>
        <strain evidence="2">CBS 892.96</strain>
    </source>
</reference>
<keyword evidence="1" id="KW-0812">Transmembrane</keyword>
<accession>A0AAN6W1P6</accession>
<evidence type="ECO:0000313" key="3">
    <source>
        <dbReference type="Proteomes" id="UP001302321"/>
    </source>
</evidence>
<organism evidence="2 3">
    <name type="scientific">Triangularia setosa</name>
    <dbReference type="NCBI Taxonomy" id="2587417"/>
    <lineage>
        <taxon>Eukaryota</taxon>
        <taxon>Fungi</taxon>
        <taxon>Dikarya</taxon>
        <taxon>Ascomycota</taxon>
        <taxon>Pezizomycotina</taxon>
        <taxon>Sordariomycetes</taxon>
        <taxon>Sordariomycetidae</taxon>
        <taxon>Sordariales</taxon>
        <taxon>Podosporaceae</taxon>
        <taxon>Triangularia</taxon>
    </lineage>
</organism>
<evidence type="ECO:0000256" key="1">
    <source>
        <dbReference type="SAM" id="Phobius"/>
    </source>
</evidence>
<evidence type="ECO:0000313" key="2">
    <source>
        <dbReference type="EMBL" id="KAK4172662.1"/>
    </source>
</evidence>
<dbReference type="AlphaFoldDB" id="A0AAN6W1P6"/>
<feature type="transmembrane region" description="Helical" evidence="1">
    <location>
        <begin position="99"/>
        <end position="125"/>
    </location>
</feature>
<reference evidence="2" key="1">
    <citation type="journal article" date="2023" name="Mol. Phylogenet. Evol.">
        <title>Genome-scale phylogeny and comparative genomics of the fungal order Sordariales.</title>
        <authorList>
            <person name="Hensen N."/>
            <person name="Bonometti L."/>
            <person name="Westerberg I."/>
            <person name="Brannstrom I.O."/>
            <person name="Guillou S."/>
            <person name="Cros-Aarteil S."/>
            <person name="Calhoun S."/>
            <person name="Haridas S."/>
            <person name="Kuo A."/>
            <person name="Mondo S."/>
            <person name="Pangilinan J."/>
            <person name="Riley R."/>
            <person name="LaButti K."/>
            <person name="Andreopoulos B."/>
            <person name="Lipzen A."/>
            <person name="Chen C."/>
            <person name="Yan M."/>
            <person name="Daum C."/>
            <person name="Ng V."/>
            <person name="Clum A."/>
            <person name="Steindorff A."/>
            <person name="Ohm R.A."/>
            <person name="Martin F."/>
            <person name="Silar P."/>
            <person name="Natvig D.O."/>
            <person name="Lalanne C."/>
            <person name="Gautier V."/>
            <person name="Ament-Velasquez S.L."/>
            <person name="Kruys A."/>
            <person name="Hutchinson M.I."/>
            <person name="Powell A.J."/>
            <person name="Barry K."/>
            <person name="Miller A.N."/>
            <person name="Grigoriev I.V."/>
            <person name="Debuchy R."/>
            <person name="Gladieux P."/>
            <person name="Hiltunen Thoren M."/>
            <person name="Johannesson H."/>
        </authorList>
    </citation>
    <scope>NUCLEOTIDE SEQUENCE</scope>
    <source>
        <strain evidence="2">CBS 892.96</strain>
    </source>
</reference>